<keyword evidence="3" id="KW-0813">Transport</keyword>
<dbReference type="InterPro" id="IPR000060">
    <property type="entry name" value="BCCT_transptr"/>
</dbReference>
<keyword evidence="7 9" id="KW-0472">Membrane</keyword>
<feature type="compositionally biased region" description="Basic and acidic residues" evidence="8">
    <location>
        <begin position="1"/>
        <end position="16"/>
    </location>
</feature>
<dbReference type="InterPro" id="IPR018093">
    <property type="entry name" value="BCCT_CS"/>
</dbReference>
<feature type="transmembrane region" description="Helical" evidence="9">
    <location>
        <begin position="255"/>
        <end position="276"/>
    </location>
</feature>
<dbReference type="EMBL" id="JAKEIP010000007">
    <property type="protein sequence ID" value="MCF1592659.1"/>
    <property type="molecule type" value="Genomic_DNA"/>
</dbReference>
<dbReference type="AlphaFoldDB" id="A0A9X1TJK4"/>
<evidence type="ECO:0000256" key="6">
    <source>
        <dbReference type="ARBA" id="ARBA00022989"/>
    </source>
</evidence>
<gene>
    <name evidence="10" type="ORF">L0P92_03620</name>
</gene>
<feature type="compositionally biased region" description="Low complexity" evidence="8">
    <location>
        <begin position="588"/>
        <end position="597"/>
    </location>
</feature>
<proteinExistence type="inferred from homology"/>
<feature type="transmembrane region" description="Helical" evidence="9">
    <location>
        <begin position="112"/>
        <end position="132"/>
    </location>
</feature>
<evidence type="ECO:0000256" key="3">
    <source>
        <dbReference type="ARBA" id="ARBA00022448"/>
    </source>
</evidence>
<feature type="transmembrane region" description="Helical" evidence="9">
    <location>
        <begin position="72"/>
        <end position="91"/>
    </location>
</feature>
<feature type="transmembrane region" description="Helical" evidence="9">
    <location>
        <begin position="374"/>
        <end position="392"/>
    </location>
</feature>
<feature type="compositionally biased region" description="Low complexity" evidence="8">
    <location>
        <begin position="567"/>
        <end position="580"/>
    </location>
</feature>
<organism evidence="10 11">
    <name type="scientific">Streptomyces muensis</name>
    <dbReference type="NCBI Taxonomy" id="1077944"/>
    <lineage>
        <taxon>Bacteria</taxon>
        <taxon>Bacillati</taxon>
        <taxon>Actinomycetota</taxon>
        <taxon>Actinomycetes</taxon>
        <taxon>Kitasatosporales</taxon>
        <taxon>Streptomycetaceae</taxon>
        <taxon>Streptomyces</taxon>
    </lineage>
</organism>
<feature type="transmembrane region" description="Helical" evidence="9">
    <location>
        <begin position="499"/>
        <end position="518"/>
    </location>
</feature>
<evidence type="ECO:0000313" key="11">
    <source>
        <dbReference type="Proteomes" id="UP001139384"/>
    </source>
</evidence>
<dbReference type="PANTHER" id="PTHR30047:SF7">
    <property type="entry name" value="HIGH-AFFINITY CHOLINE TRANSPORT PROTEIN"/>
    <property type="match status" value="1"/>
</dbReference>
<feature type="region of interest" description="Disordered" evidence="8">
    <location>
        <begin position="559"/>
        <end position="597"/>
    </location>
</feature>
<evidence type="ECO:0000313" key="10">
    <source>
        <dbReference type="EMBL" id="MCF1592659.1"/>
    </source>
</evidence>
<dbReference type="NCBIfam" id="TIGR00842">
    <property type="entry name" value="bcct"/>
    <property type="match status" value="1"/>
</dbReference>
<protein>
    <submittedName>
        <fullName evidence="10">BCCT family transporter</fullName>
    </submittedName>
</protein>
<feature type="transmembrane region" description="Helical" evidence="9">
    <location>
        <begin position="431"/>
        <end position="455"/>
    </location>
</feature>
<feature type="transmembrane region" description="Helical" evidence="9">
    <location>
        <begin position="340"/>
        <end position="362"/>
    </location>
</feature>
<dbReference type="GO" id="GO:0022857">
    <property type="term" value="F:transmembrane transporter activity"/>
    <property type="evidence" value="ECO:0007669"/>
    <property type="project" value="InterPro"/>
</dbReference>
<feature type="region of interest" description="Disordered" evidence="8">
    <location>
        <begin position="1"/>
        <end position="26"/>
    </location>
</feature>
<feature type="transmembrane region" description="Helical" evidence="9">
    <location>
        <begin position="168"/>
        <end position="186"/>
    </location>
</feature>
<feature type="transmembrane region" description="Helical" evidence="9">
    <location>
        <begin position="214"/>
        <end position="235"/>
    </location>
</feature>
<comment type="subcellular location">
    <subcellularLocation>
        <location evidence="1">Cell membrane</location>
        <topology evidence="1">Multi-pass membrane protein</topology>
    </subcellularLocation>
</comment>
<dbReference type="PANTHER" id="PTHR30047">
    <property type="entry name" value="HIGH-AFFINITY CHOLINE TRANSPORT PROTEIN-RELATED"/>
    <property type="match status" value="1"/>
</dbReference>
<dbReference type="Proteomes" id="UP001139384">
    <property type="component" value="Unassembled WGS sequence"/>
</dbReference>
<keyword evidence="5 9" id="KW-0812">Transmembrane</keyword>
<evidence type="ECO:0000256" key="4">
    <source>
        <dbReference type="ARBA" id="ARBA00022475"/>
    </source>
</evidence>
<feature type="transmembrane region" description="Helical" evidence="9">
    <location>
        <begin position="33"/>
        <end position="52"/>
    </location>
</feature>
<keyword evidence="6 9" id="KW-1133">Transmembrane helix</keyword>
<evidence type="ECO:0000256" key="9">
    <source>
        <dbReference type="SAM" id="Phobius"/>
    </source>
</evidence>
<feature type="transmembrane region" description="Helical" evidence="9">
    <location>
        <begin position="467"/>
        <end position="487"/>
    </location>
</feature>
<keyword evidence="11" id="KW-1185">Reference proteome</keyword>
<evidence type="ECO:0000256" key="5">
    <source>
        <dbReference type="ARBA" id="ARBA00022692"/>
    </source>
</evidence>
<evidence type="ECO:0000256" key="1">
    <source>
        <dbReference type="ARBA" id="ARBA00004651"/>
    </source>
</evidence>
<dbReference type="RefSeq" id="WP_234760973.1">
    <property type="nucleotide sequence ID" value="NZ_JAKEIP010000007.1"/>
</dbReference>
<comment type="caution">
    <text evidence="10">The sequence shown here is derived from an EMBL/GenBank/DDBJ whole genome shotgun (WGS) entry which is preliminary data.</text>
</comment>
<keyword evidence="4" id="KW-1003">Cell membrane</keyword>
<feature type="transmembrane region" description="Helical" evidence="9">
    <location>
        <begin position="288"/>
        <end position="307"/>
    </location>
</feature>
<evidence type="ECO:0000256" key="2">
    <source>
        <dbReference type="ARBA" id="ARBA00005658"/>
    </source>
</evidence>
<sequence>MNETRERNGSRSHPVEAEPPGGPAAAARPRTDLAVFGVAAVLTLAFVVWGATATDTLESVSGKLLDGTIRNGGWAFVLAASGFVVFALWLAMSRYGRITLGEEGEQPEFRTISWIAMMFSAGMGIGLMFYGVSEPLSHFTTPPPGTDPADANEAMETAMATTLFHWTLHPWAMYAVVGLAIAYSTFRRGRRQLISAVFTPLIGERRANGWGGRVIDILAIFATLFGSAASLGLGALQIGSGFTGLGWMGSVGTGLLVAVIAVLTVAFVASAVSGIAKGIQWLSNINMVLAVSLAVFVFLVGPSIFILDLLPTSIGAFVGDLPQMVGRTEASSGEGVADWLAGWTVFYWAWWISWTPFVGMFIARISRGRTIRQFVGGVILVPSTVSLVWFAIFGGSAMHLQDGDRLSGAGTAQGQLFDVLQQYPVATVTSVVVMILVGIFFVSGADAASIVMGTLSQRGSLEPTRTVVVFWGVLTGAVAAIMLLIGGGKGDALTGLQNLTILAAAPFTVVMVGLCVALNRDLRQDPLIIRGRKGKEAIETAVMVGHEKYDGDFELRIGPTACNDGTEAPPSEESALPEDSTLPEESTEPAPSSTSAR</sequence>
<evidence type="ECO:0000256" key="8">
    <source>
        <dbReference type="SAM" id="MobiDB-lite"/>
    </source>
</evidence>
<comment type="similarity">
    <text evidence="2">Belongs to the BCCT transporter (TC 2.A.15) family.</text>
</comment>
<dbReference type="GO" id="GO:0005886">
    <property type="term" value="C:plasma membrane"/>
    <property type="evidence" value="ECO:0007669"/>
    <property type="project" value="UniProtKB-SubCell"/>
</dbReference>
<reference evidence="10" key="1">
    <citation type="submission" date="2022-01" db="EMBL/GenBank/DDBJ databases">
        <title>Draft Genome Sequences of Seven Type Strains of the Genus Streptomyces.</title>
        <authorList>
            <person name="Aziz S."/>
            <person name="Coretto E."/>
            <person name="Chronakova A."/>
            <person name="Sproer C."/>
            <person name="Huber K."/>
            <person name="Nouioui I."/>
            <person name="Gross H."/>
        </authorList>
    </citation>
    <scope>NUCLEOTIDE SEQUENCE</scope>
    <source>
        <strain evidence="10">DSM 103493</strain>
    </source>
</reference>
<accession>A0A9X1TJK4</accession>
<dbReference type="Pfam" id="PF02028">
    <property type="entry name" value="BCCT"/>
    <property type="match status" value="1"/>
</dbReference>
<dbReference type="PROSITE" id="PS01303">
    <property type="entry name" value="BCCT"/>
    <property type="match status" value="1"/>
</dbReference>
<evidence type="ECO:0000256" key="7">
    <source>
        <dbReference type="ARBA" id="ARBA00023136"/>
    </source>
</evidence>
<name>A0A9X1TJK4_STRM4</name>